<accession>A0A6S7KU22</accession>
<dbReference type="EMBL" id="CACRXK020040687">
    <property type="protein sequence ID" value="CAB4045620.1"/>
    <property type="molecule type" value="Genomic_DNA"/>
</dbReference>
<feature type="compositionally biased region" description="Basic and acidic residues" evidence="1">
    <location>
        <begin position="7"/>
        <end position="17"/>
    </location>
</feature>
<gene>
    <name evidence="2" type="ORF">PACLA_8A003959</name>
</gene>
<dbReference type="AlphaFoldDB" id="A0A6S7KU22"/>
<evidence type="ECO:0000256" key="1">
    <source>
        <dbReference type="SAM" id="MobiDB-lite"/>
    </source>
</evidence>
<feature type="region of interest" description="Disordered" evidence="1">
    <location>
        <begin position="1"/>
        <end position="67"/>
    </location>
</feature>
<protein>
    <submittedName>
        <fullName evidence="2">Uncharacterized protein</fullName>
    </submittedName>
</protein>
<feature type="compositionally biased region" description="Acidic residues" evidence="1">
    <location>
        <begin position="30"/>
        <end position="43"/>
    </location>
</feature>
<organism evidence="2 3">
    <name type="scientific">Paramuricea clavata</name>
    <name type="common">Red gorgonian</name>
    <name type="synonym">Violescent sea-whip</name>
    <dbReference type="NCBI Taxonomy" id="317549"/>
    <lineage>
        <taxon>Eukaryota</taxon>
        <taxon>Metazoa</taxon>
        <taxon>Cnidaria</taxon>
        <taxon>Anthozoa</taxon>
        <taxon>Octocorallia</taxon>
        <taxon>Malacalcyonacea</taxon>
        <taxon>Plexauridae</taxon>
        <taxon>Paramuricea</taxon>
    </lineage>
</organism>
<name>A0A6S7KU22_PARCT</name>
<sequence>MKNPRFSHIEAKQERPSKQRCRRKLSSFEESPDDEISDTEAADSAETSSEREGDTPNGQMISESDDNLLSEIAQEFDGGDDTGPNISEKLTLSTSVGLKSWMIQNLNPNWKNTIDQQTALASLSL</sequence>
<evidence type="ECO:0000313" key="3">
    <source>
        <dbReference type="Proteomes" id="UP001152795"/>
    </source>
</evidence>
<evidence type="ECO:0000313" key="2">
    <source>
        <dbReference type="EMBL" id="CAB4045620.1"/>
    </source>
</evidence>
<keyword evidence="3" id="KW-1185">Reference proteome</keyword>
<reference evidence="2" key="1">
    <citation type="submission" date="2020-04" db="EMBL/GenBank/DDBJ databases">
        <authorList>
            <person name="Alioto T."/>
            <person name="Alioto T."/>
            <person name="Gomez Garrido J."/>
        </authorList>
    </citation>
    <scope>NUCLEOTIDE SEQUENCE</scope>
    <source>
        <strain evidence="2">A484AB</strain>
    </source>
</reference>
<feature type="non-terminal residue" evidence="2">
    <location>
        <position position="125"/>
    </location>
</feature>
<comment type="caution">
    <text evidence="2">The sequence shown here is derived from an EMBL/GenBank/DDBJ whole genome shotgun (WGS) entry which is preliminary data.</text>
</comment>
<proteinExistence type="predicted"/>
<dbReference type="Proteomes" id="UP001152795">
    <property type="component" value="Unassembled WGS sequence"/>
</dbReference>